<comment type="caution">
    <text evidence="3">The sequence shown here is derived from an EMBL/GenBank/DDBJ whole genome shotgun (WGS) entry which is preliminary data.</text>
</comment>
<reference evidence="4" key="1">
    <citation type="journal article" date="2019" name="Int. J. Syst. Evol. Microbiol.">
        <title>The Global Catalogue of Microorganisms (GCM) 10K type strain sequencing project: providing services to taxonomists for standard genome sequencing and annotation.</title>
        <authorList>
            <consortium name="The Broad Institute Genomics Platform"/>
            <consortium name="The Broad Institute Genome Sequencing Center for Infectious Disease"/>
            <person name="Wu L."/>
            <person name="Ma J."/>
        </authorList>
    </citation>
    <scope>NUCLEOTIDE SEQUENCE [LARGE SCALE GENOMIC DNA]</scope>
    <source>
        <strain evidence="4">CCUG 59189</strain>
    </source>
</reference>
<feature type="transmembrane region" description="Helical" evidence="2">
    <location>
        <begin position="6"/>
        <end position="25"/>
    </location>
</feature>
<dbReference type="NCBIfam" id="TIGR02896">
    <property type="entry name" value="spore_III_AF"/>
    <property type="match status" value="1"/>
</dbReference>
<keyword evidence="2" id="KW-1133">Transmembrane helix</keyword>
<feature type="region of interest" description="Disordered" evidence="1">
    <location>
        <begin position="200"/>
        <end position="236"/>
    </location>
</feature>
<keyword evidence="4" id="KW-1185">Reference proteome</keyword>
<accession>A0ABW3RWK9</accession>
<name>A0ABW3RWK9_9BACL</name>
<evidence type="ECO:0000256" key="1">
    <source>
        <dbReference type="SAM" id="MobiDB-lite"/>
    </source>
</evidence>
<evidence type="ECO:0000313" key="4">
    <source>
        <dbReference type="Proteomes" id="UP001597262"/>
    </source>
</evidence>
<keyword evidence="2" id="KW-0472">Membrane</keyword>
<evidence type="ECO:0000313" key="3">
    <source>
        <dbReference type="EMBL" id="MFD1176246.1"/>
    </source>
</evidence>
<dbReference type="Proteomes" id="UP001597262">
    <property type="component" value="Unassembled WGS sequence"/>
</dbReference>
<protein>
    <submittedName>
        <fullName evidence="3">Stage III sporulation protein AF</fullName>
    </submittedName>
</protein>
<dbReference type="Pfam" id="PF09581">
    <property type="entry name" value="Spore_III_AF"/>
    <property type="match status" value="1"/>
</dbReference>
<proteinExistence type="predicted"/>
<sequence>MSWLGEWLKELILIVLIAVFIDLLLPNRAMERYVKFVVSLLILLTMLSPVMRLFSGDASKQLEAAFSRSIGDLSSDETRHSTEMILQQGEELRKKRESEALEWAGEEAARQMKEQIVRETGQPVQRVSVKMVAEPVKSSSGEKKEGKPTEEMNPTISAVEVVLAEAKSEQRQADPENGVSEQGAEISITPIEKVEIRVKKNTNDPNAEIEASPETNEAMAETRGETGAQKENDGHLKAQISDLLSRNWGIAKEAVTVMDPVMETK</sequence>
<organism evidence="3 4">
    <name type="scientific">Paenibacillus puldeungensis</name>
    <dbReference type="NCBI Taxonomy" id="696536"/>
    <lineage>
        <taxon>Bacteria</taxon>
        <taxon>Bacillati</taxon>
        <taxon>Bacillota</taxon>
        <taxon>Bacilli</taxon>
        <taxon>Bacillales</taxon>
        <taxon>Paenibacillaceae</taxon>
        <taxon>Paenibacillus</taxon>
    </lineage>
</organism>
<evidence type="ECO:0000256" key="2">
    <source>
        <dbReference type="SAM" id="Phobius"/>
    </source>
</evidence>
<dbReference type="InterPro" id="IPR014245">
    <property type="entry name" value="Spore_III_AF"/>
</dbReference>
<gene>
    <name evidence="3" type="primary">spoIIIAF</name>
    <name evidence="3" type="ORF">ACFQ3W_08035</name>
</gene>
<keyword evidence="2" id="KW-0812">Transmembrane</keyword>
<feature type="compositionally biased region" description="Basic and acidic residues" evidence="1">
    <location>
        <begin position="220"/>
        <end position="236"/>
    </location>
</feature>
<feature type="transmembrane region" description="Helical" evidence="2">
    <location>
        <begin position="37"/>
        <end position="54"/>
    </location>
</feature>
<dbReference type="EMBL" id="JBHTLM010000004">
    <property type="protein sequence ID" value="MFD1176246.1"/>
    <property type="molecule type" value="Genomic_DNA"/>
</dbReference>
<dbReference type="RefSeq" id="WP_379318403.1">
    <property type="nucleotide sequence ID" value="NZ_JBHTLM010000004.1"/>
</dbReference>